<organism evidence="2 3">
    <name type="scientific">Polymorphospora lycopeni</name>
    <dbReference type="NCBI Taxonomy" id="3140240"/>
    <lineage>
        <taxon>Bacteria</taxon>
        <taxon>Bacillati</taxon>
        <taxon>Actinomycetota</taxon>
        <taxon>Actinomycetes</taxon>
        <taxon>Micromonosporales</taxon>
        <taxon>Micromonosporaceae</taxon>
        <taxon>Polymorphospora</taxon>
    </lineage>
</organism>
<dbReference type="NCBIfam" id="NF041195">
    <property type="entry name" value="ScbA_BarX_GamBu"/>
    <property type="match status" value="1"/>
</dbReference>
<dbReference type="Proteomes" id="UP001582793">
    <property type="component" value="Unassembled WGS sequence"/>
</dbReference>
<name>A0ABV5D0F0_9ACTN</name>
<protein>
    <submittedName>
        <fullName evidence="2">ScbA/BarX family gamma-butyrolactone biosynthesis protein</fullName>
    </submittedName>
</protein>
<comment type="caution">
    <text evidence="2">The sequence shown here is derived from an EMBL/GenBank/DDBJ whole genome shotgun (WGS) entry which is preliminary data.</text>
</comment>
<sequence>MTTGITFDQTVPRALVDRGDTTTVLITSWTRTATTVTAGAVWPRLGGYYSLLDPARHDPLLVLETLRQGSLLLAHVLDDVPLATMQIMRSVHYTAEPDGLAITDEPTELVVTVECDHEEPDGHTIMQTQVSCRMYRDGRLVGSGGGQAVVPPADRYLKVRGRDPLEVVVADVVPGPAVAPRTVGRALERDVVLSPGDVVLSPGGESADGTAYRLRIDPGHANFFDNPTDHTPGMLLTEAMRQAVVAESGDPYFTPMSMSARFLRFVELDHPADVLVRRVPAGFRTEVHQFGRRAAHAKWPLPGGGNG</sequence>
<evidence type="ECO:0000259" key="1">
    <source>
        <dbReference type="Pfam" id="PF03756"/>
    </source>
</evidence>
<keyword evidence="3" id="KW-1185">Reference proteome</keyword>
<dbReference type="Pfam" id="PF03756">
    <property type="entry name" value="AfsA"/>
    <property type="match status" value="2"/>
</dbReference>
<dbReference type="RefSeq" id="WP_375736713.1">
    <property type="nucleotide sequence ID" value="NZ_JBCGDC010000164.1"/>
</dbReference>
<feature type="domain" description="A-factor biosynthesis hotdog" evidence="1">
    <location>
        <begin position="15"/>
        <end position="145"/>
    </location>
</feature>
<feature type="domain" description="A-factor biosynthesis hotdog" evidence="1">
    <location>
        <begin position="197"/>
        <end position="281"/>
    </location>
</feature>
<dbReference type="EMBL" id="JBCGDC010000164">
    <property type="protein sequence ID" value="MFB6397737.1"/>
    <property type="molecule type" value="Genomic_DNA"/>
</dbReference>
<evidence type="ECO:0000313" key="3">
    <source>
        <dbReference type="Proteomes" id="UP001582793"/>
    </source>
</evidence>
<gene>
    <name evidence="2" type="ORF">AAFH96_32290</name>
</gene>
<proteinExistence type="predicted"/>
<evidence type="ECO:0000313" key="2">
    <source>
        <dbReference type="EMBL" id="MFB6397737.1"/>
    </source>
</evidence>
<dbReference type="InterPro" id="IPR005509">
    <property type="entry name" value="AfsA_hotdog_dom"/>
</dbReference>
<dbReference type="InterPro" id="IPR047757">
    <property type="entry name" value="AfsA-like"/>
</dbReference>
<accession>A0ABV5D0F0</accession>
<reference evidence="2 3" key="1">
    <citation type="submission" date="2024-04" db="EMBL/GenBank/DDBJ databases">
        <title>Polymorphospora sp. isolated from Baiyangdian Lake in Xiong'an New Area.</title>
        <authorList>
            <person name="Zhang X."/>
            <person name="Liu J."/>
        </authorList>
    </citation>
    <scope>NUCLEOTIDE SEQUENCE [LARGE SCALE GENOMIC DNA]</scope>
    <source>
        <strain evidence="2 3">2-325</strain>
    </source>
</reference>